<name>A0ABR8YS09_9CLOT</name>
<evidence type="ECO:0000256" key="3">
    <source>
        <dbReference type="ARBA" id="ARBA00022801"/>
    </source>
</evidence>
<evidence type="ECO:0000259" key="6">
    <source>
        <dbReference type="SMART" id="SM00316"/>
    </source>
</evidence>
<feature type="domain" description="S1 motif" evidence="6">
    <location>
        <begin position="36"/>
        <end position="101"/>
    </location>
</feature>
<reference evidence="7 8" key="1">
    <citation type="submission" date="2020-08" db="EMBL/GenBank/DDBJ databases">
        <title>A Genomic Blueprint of the Chicken Gut Microbiome.</title>
        <authorList>
            <person name="Gilroy R."/>
            <person name="Ravi A."/>
            <person name="Getino M."/>
            <person name="Pursley I."/>
            <person name="Horton D.L."/>
            <person name="Alikhan N.-F."/>
            <person name="Baker D."/>
            <person name="Gharbi K."/>
            <person name="Hall N."/>
            <person name="Watson M."/>
            <person name="Adriaenssens E.M."/>
            <person name="Foster-Nyarko E."/>
            <person name="Jarju S."/>
            <person name="Secka A."/>
            <person name="Antonio M."/>
            <person name="Oren A."/>
            <person name="Chaudhuri R."/>
            <person name="La Ragione R.M."/>
            <person name="Hildebrand F."/>
            <person name="Pallen M.J."/>
        </authorList>
    </citation>
    <scope>NUCLEOTIDE SEQUENCE [LARGE SCALE GENOMIC DNA]</scope>
    <source>
        <strain evidence="7 8">N37</strain>
    </source>
</reference>
<protein>
    <submittedName>
        <fullName evidence="7">Ribonuclease E/G</fullName>
    </submittedName>
</protein>
<keyword evidence="3" id="KW-0378">Hydrolase</keyword>
<dbReference type="Pfam" id="PF10150">
    <property type="entry name" value="RNase_E_G"/>
    <property type="match status" value="1"/>
</dbReference>
<evidence type="ECO:0000256" key="1">
    <source>
        <dbReference type="ARBA" id="ARBA00001946"/>
    </source>
</evidence>
<evidence type="ECO:0000256" key="4">
    <source>
        <dbReference type="ARBA" id="ARBA00022842"/>
    </source>
</evidence>
<comment type="cofactor">
    <cofactor evidence="1">
        <name>Mg(2+)</name>
        <dbReference type="ChEBI" id="CHEBI:18420"/>
    </cofactor>
</comment>
<accession>A0ABR8YS09</accession>
<dbReference type="SMART" id="SM00316">
    <property type="entry name" value="S1"/>
    <property type="match status" value="1"/>
</dbReference>
<sequence length="476" mass="55306">MKEIFIERQEDFLKIAVKEHNVLKGCYIEEQNQLPKVSNIYKGIVKNIVPAIKCAFIDIGHKKNAYMYLNNNMKNIKKGDEVLVEVIKEEIGKKGPKVINSISLPGSYIVITNSHNKIEFSSKIKDKNFIKTVEENLNKPKDIGVVIRTKAQDSELSILKEEMMNLYSIYENIVRKYTYYQNIGLLYKSEGILGNVLREISDDDYNIIVNNPEDFQYCNEVLNAKSFKGEIKVYDEPIGLFDYYGIEREILSLRNNKVVLSSGGNIVIEKTEAMYVIDVNSAKNVKSSSIRKTALVTNIEAAKTIAEQIRLRNLSGIILIDFIDLTEDSEKREVINTLKKYFKDDKNKTTIYDFTELNLVQIARRRTGKSIYEYIFEECVSCKGKGVKIKLSYIERMIKNNIKRINSEQNVKDIYIEVDEFYKNQIQRDILTFIKNINALDKHIYLNYIHNLDTFKIEPLIFLNQIRNLETYKVYG</sequence>
<dbReference type="PANTHER" id="PTHR30001:SF0">
    <property type="entry name" value="RIBONUCLEASE G"/>
    <property type="match status" value="1"/>
</dbReference>
<comment type="caution">
    <text evidence="7">The sequence shown here is derived from an EMBL/GenBank/DDBJ whole genome shotgun (WGS) entry which is preliminary data.</text>
</comment>
<evidence type="ECO:0000313" key="8">
    <source>
        <dbReference type="Proteomes" id="UP000627166"/>
    </source>
</evidence>
<dbReference type="RefSeq" id="WP_191740014.1">
    <property type="nucleotide sequence ID" value="NZ_JACSQB010000061.1"/>
</dbReference>
<keyword evidence="8" id="KW-1185">Reference proteome</keyword>
<dbReference type="SUPFAM" id="SSF50249">
    <property type="entry name" value="Nucleic acid-binding proteins"/>
    <property type="match status" value="1"/>
</dbReference>
<keyword evidence="4" id="KW-0460">Magnesium</keyword>
<evidence type="ECO:0000313" key="7">
    <source>
        <dbReference type="EMBL" id="MBD8047040.1"/>
    </source>
</evidence>
<dbReference type="InterPro" id="IPR003029">
    <property type="entry name" value="S1_domain"/>
</dbReference>
<evidence type="ECO:0000256" key="2">
    <source>
        <dbReference type="ARBA" id="ARBA00022723"/>
    </source>
</evidence>
<proteinExistence type="predicted"/>
<evidence type="ECO:0000256" key="5">
    <source>
        <dbReference type="ARBA" id="ARBA00022884"/>
    </source>
</evidence>
<dbReference type="Proteomes" id="UP000627166">
    <property type="component" value="Unassembled WGS sequence"/>
</dbReference>
<dbReference type="InterPro" id="IPR012340">
    <property type="entry name" value="NA-bd_OB-fold"/>
</dbReference>
<keyword evidence="5" id="KW-0694">RNA-binding</keyword>
<dbReference type="InterPro" id="IPR004659">
    <property type="entry name" value="RNase_E/G"/>
</dbReference>
<organism evidence="7 8">
    <name type="scientific">Clostridium faecium</name>
    <dbReference type="NCBI Taxonomy" id="2762223"/>
    <lineage>
        <taxon>Bacteria</taxon>
        <taxon>Bacillati</taxon>
        <taxon>Bacillota</taxon>
        <taxon>Clostridia</taxon>
        <taxon>Eubacteriales</taxon>
        <taxon>Clostridiaceae</taxon>
        <taxon>Clostridium</taxon>
    </lineage>
</organism>
<dbReference type="Gene3D" id="2.40.50.140">
    <property type="entry name" value="Nucleic acid-binding proteins"/>
    <property type="match status" value="1"/>
</dbReference>
<gene>
    <name evidence="7" type="ORF">H9637_08310</name>
</gene>
<dbReference type="CDD" id="cd04453">
    <property type="entry name" value="S1_RNase_E"/>
    <property type="match status" value="1"/>
</dbReference>
<keyword evidence="2" id="KW-0479">Metal-binding</keyword>
<dbReference type="EMBL" id="JACSQB010000061">
    <property type="protein sequence ID" value="MBD8047040.1"/>
    <property type="molecule type" value="Genomic_DNA"/>
</dbReference>
<dbReference type="PANTHER" id="PTHR30001">
    <property type="entry name" value="RIBONUCLEASE"/>
    <property type="match status" value="1"/>
</dbReference>
<dbReference type="InterPro" id="IPR019307">
    <property type="entry name" value="RNA-bd_AU-1/RNase_E/G"/>
</dbReference>